<dbReference type="GO" id="GO:0046872">
    <property type="term" value="F:metal ion binding"/>
    <property type="evidence" value="ECO:0007669"/>
    <property type="project" value="UniProtKB-KW"/>
</dbReference>
<dbReference type="InterPro" id="IPR053135">
    <property type="entry name" value="AKR2_Oxidoreductase"/>
</dbReference>
<dbReference type="PANTHER" id="PTHR43312:SF1">
    <property type="entry name" value="NADP-DEPENDENT OXIDOREDUCTASE DOMAIN-CONTAINING PROTEIN"/>
    <property type="match status" value="1"/>
</dbReference>
<dbReference type="Pfam" id="PF13534">
    <property type="entry name" value="Fer4_17"/>
    <property type="match status" value="1"/>
</dbReference>
<dbReference type="PROSITE" id="PS00198">
    <property type="entry name" value="4FE4S_FER_1"/>
    <property type="match status" value="1"/>
</dbReference>
<dbReference type="GO" id="GO:0016491">
    <property type="term" value="F:oxidoreductase activity"/>
    <property type="evidence" value="ECO:0007669"/>
    <property type="project" value="UniProtKB-KW"/>
</dbReference>
<gene>
    <name evidence="5" type="ORF">CHK_1105</name>
</gene>
<dbReference type="InterPro" id="IPR036812">
    <property type="entry name" value="NAD(P)_OxRdtase_dom_sf"/>
</dbReference>
<keyword evidence="1" id="KW-0479">Metal-binding</keyword>
<dbReference type="OrthoDB" id="9773828at2"/>
<evidence type="ECO:0000256" key="2">
    <source>
        <dbReference type="ARBA" id="ARBA00023004"/>
    </source>
</evidence>
<dbReference type="AlphaFoldDB" id="A0A0M2NLK8"/>
<dbReference type="SUPFAM" id="SSF51430">
    <property type="entry name" value="NAD(P)-linked oxidoreductase"/>
    <property type="match status" value="1"/>
</dbReference>
<dbReference type="PROSITE" id="PS51379">
    <property type="entry name" value="4FE4S_FER_2"/>
    <property type="match status" value="1"/>
</dbReference>
<accession>A0A0M2NLK8</accession>
<dbReference type="Pfam" id="PF00248">
    <property type="entry name" value="Aldo_ket_red"/>
    <property type="match status" value="1"/>
</dbReference>
<sequence>MIYRPIGKTGMSASIIGLGAEHLDGKPFPVVQSTIHAAIDHGINIMDVFMPGEEVRRNIGKALKGRRDKVLLQGHIGSVDLREQYDISRDLPTCKKYFEDLLRYLDTDYIDFGMLFFIDSKNDLERVVSNGILEYAQDLKQKGVIRAIGASSHNPVTASELIKMGVVDLLMFSINAAFDMAPATSNVLDALDGDSFASQVYTGIDPTRASLYRLCEQNDVSITVMKSLGAGKLLSAEHTPFEKPMTVGQCLHYALTRPAVVSALVGCQSPGQVADALHYLELTEEEKDYTPIISHYKNNMRGACVYCSHCLPCPSEIEIASVNKYLDIALLDTQNIPPSIRQHYDSLSSHGSDCIACGSCESRCPFSVPIIENMARANELFGK</sequence>
<proteinExistence type="predicted"/>
<dbReference type="InterPro" id="IPR017896">
    <property type="entry name" value="4Fe4S_Fe-S-bd"/>
</dbReference>
<protein>
    <submittedName>
        <fullName evidence="5">Oxidoreductase</fullName>
        <ecNumber evidence="5">1.1.1.-</ecNumber>
    </submittedName>
</protein>
<organism evidence="5 6">
    <name type="scientific">Christensenella hongkongensis</name>
    <dbReference type="NCBI Taxonomy" id="270498"/>
    <lineage>
        <taxon>Bacteria</taxon>
        <taxon>Bacillati</taxon>
        <taxon>Bacillota</taxon>
        <taxon>Clostridia</taxon>
        <taxon>Christensenellales</taxon>
        <taxon>Christensenellaceae</taxon>
        <taxon>Christensenella</taxon>
    </lineage>
</organism>
<evidence type="ECO:0000259" key="4">
    <source>
        <dbReference type="PROSITE" id="PS51379"/>
    </source>
</evidence>
<dbReference type="SUPFAM" id="SSF46548">
    <property type="entry name" value="alpha-helical ferredoxin"/>
    <property type="match status" value="1"/>
</dbReference>
<dbReference type="InterPro" id="IPR017900">
    <property type="entry name" value="4Fe4S_Fe_S_CS"/>
</dbReference>
<dbReference type="GO" id="GO:0051536">
    <property type="term" value="F:iron-sulfur cluster binding"/>
    <property type="evidence" value="ECO:0007669"/>
    <property type="project" value="UniProtKB-KW"/>
</dbReference>
<keyword evidence="3" id="KW-0411">Iron-sulfur</keyword>
<evidence type="ECO:0000313" key="5">
    <source>
        <dbReference type="EMBL" id="KKI51317.1"/>
    </source>
</evidence>
<evidence type="ECO:0000313" key="6">
    <source>
        <dbReference type="Proteomes" id="UP000034076"/>
    </source>
</evidence>
<keyword evidence="6" id="KW-1185">Reference proteome</keyword>
<dbReference type="EMBL" id="LAYJ01000078">
    <property type="protein sequence ID" value="KKI51317.1"/>
    <property type="molecule type" value="Genomic_DNA"/>
</dbReference>
<dbReference type="RefSeq" id="WP_046443010.1">
    <property type="nucleotide sequence ID" value="NZ_LAYJ01000078.1"/>
</dbReference>
<dbReference type="Proteomes" id="UP000034076">
    <property type="component" value="Unassembled WGS sequence"/>
</dbReference>
<dbReference type="Gene3D" id="3.20.20.100">
    <property type="entry name" value="NADP-dependent oxidoreductase domain"/>
    <property type="match status" value="1"/>
</dbReference>
<keyword evidence="5" id="KW-0560">Oxidoreductase</keyword>
<dbReference type="InterPro" id="IPR023210">
    <property type="entry name" value="NADP_OxRdtase_dom"/>
</dbReference>
<keyword evidence="2" id="KW-0408">Iron</keyword>
<evidence type="ECO:0000256" key="3">
    <source>
        <dbReference type="ARBA" id="ARBA00023014"/>
    </source>
</evidence>
<evidence type="ECO:0000256" key="1">
    <source>
        <dbReference type="ARBA" id="ARBA00022723"/>
    </source>
</evidence>
<name>A0A0M2NLK8_9FIRM</name>
<reference evidence="5 6" key="1">
    <citation type="submission" date="2015-04" db="EMBL/GenBank/DDBJ databases">
        <title>Draft genome sequence of bacteremic isolate Catabacter hongkongensis type strain HKU16T.</title>
        <authorList>
            <person name="Lau S.K."/>
            <person name="Teng J.L."/>
            <person name="Huang Y."/>
            <person name="Curreem S.O."/>
            <person name="Tsui S.K."/>
            <person name="Woo P.C."/>
        </authorList>
    </citation>
    <scope>NUCLEOTIDE SEQUENCE [LARGE SCALE GENOMIC DNA]</scope>
    <source>
        <strain evidence="5 6">HKU16</strain>
    </source>
</reference>
<dbReference type="PANTHER" id="PTHR43312">
    <property type="entry name" value="D-THREO-ALDOSE 1-DEHYDROGENASE"/>
    <property type="match status" value="1"/>
</dbReference>
<feature type="domain" description="4Fe-4S ferredoxin-type" evidence="4">
    <location>
        <begin position="345"/>
        <end position="374"/>
    </location>
</feature>
<dbReference type="EC" id="1.1.1.-" evidence="5"/>
<dbReference type="CDD" id="cd19100">
    <property type="entry name" value="AKR_unchar"/>
    <property type="match status" value="1"/>
</dbReference>
<comment type="caution">
    <text evidence="5">The sequence shown here is derived from an EMBL/GenBank/DDBJ whole genome shotgun (WGS) entry which is preliminary data.</text>
</comment>
<dbReference type="STRING" id="270498.CHK_1105"/>
<dbReference type="PATRIC" id="fig|270498.16.peg.62"/>